<protein>
    <submittedName>
        <fullName evidence="3">DUF1311 domain-containing protein</fullName>
    </submittedName>
</protein>
<feature type="chain" id="PRO_5039590875" evidence="1">
    <location>
        <begin position="24"/>
        <end position="162"/>
    </location>
</feature>
<accession>A0A9D1Q4F2</accession>
<reference evidence="3" key="2">
    <citation type="submission" date="2021-04" db="EMBL/GenBank/DDBJ databases">
        <authorList>
            <person name="Gilroy R."/>
        </authorList>
    </citation>
    <scope>NUCLEOTIDE SEQUENCE</scope>
    <source>
        <strain evidence="3">CHK160-9182</strain>
    </source>
</reference>
<dbReference type="InterPro" id="IPR009739">
    <property type="entry name" value="LprI-like_N"/>
</dbReference>
<evidence type="ECO:0000256" key="1">
    <source>
        <dbReference type="SAM" id="SignalP"/>
    </source>
</evidence>
<name>A0A9D1Q4F2_9GAMM</name>
<feature type="signal peptide" evidence="1">
    <location>
        <begin position="1"/>
        <end position="23"/>
    </location>
</feature>
<dbReference type="EMBL" id="DXHP01000081">
    <property type="protein sequence ID" value="HIW06412.1"/>
    <property type="molecule type" value="Genomic_DNA"/>
</dbReference>
<dbReference type="Proteomes" id="UP000823934">
    <property type="component" value="Unassembled WGS sequence"/>
</dbReference>
<evidence type="ECO:0000259" key="2">
    <source>
        <dbReference type="Pfam" id="PF07007"/>
    </source>
</evidence>
<dbReference type="Pfam" id="PF07007">
    <property type="entry name" value="LprI"/>
    <property type="match status" value="1"/>
</dbReference>
<gene>
    <name evidence="3" type="ORF">H9889_03680</name>
</gene>
<keyword evidence="1" id="KW-0732">Signal</keyword>
<proteinExistence type="predicted"/>
<dbReference type="AlphaFoldDB" id="A0A9D1Q4F2"/>
<comment type="caution">
    <text evidence="3">The sequence shown here is derived from an EMBL/GenBank/DDBJ whole genome shotgun (WGS) entry which is preliminary data.</text>
</comment>
<feature type="domain" description="Lysozyme inhibitor LprI-like N-terminal" evidence="2">
    <location>
        <begin position="42"/>
        <end position="143"/>
    </location>
</feature>
<evidence type="ECO:0000313" key="4">
    <source>
        <dbReference type="Proteomes" id="UP000823934"/>
    </source>
</evidence>
<reference evidence="3" key="1">
    <citation type="journal article" date="2021" name="PeerJ">
        <title>Extensive microbial diversity within the chicken gut microbiome revealed by metagenomics and culture.</title>
        <authorList>
            <person name="Gilroy R."/>
            <person name="Ravi A."/>
            <person name="Getino M."/>
            <person name="Pursley I."/>
            <person name="Horton D.L."/>
            <person name="Alikhan N.F."/>
            <person name="Baker D."/>
            <person name="Gharbi K."/>
            <person name="Hall N."/>
            <person name="Watson M."/>
            <person name="Adriaenssens E.M."/>
            <person name="Foster-Nyarko E."/>
            <person name="Jarju S."/>
            <person name="Secka A."/>
            <person name="Antonio M."/>
            <person name="Oren A."/>
            <person name="Chaudhuri R.R."/>
            <person name="La Ragione R."/>
            <person name="Hildebrand F."/>
            <person name="Pallen M.J."/>
        </authorList>
    </citation>
    <scope>NUCLEOTIDE SEQUENCE</scope>
    <source>
        <strain evidence="3">CHK160-9182</strain>
    </source>
</reference>
<sequence length="162" mass="19004">MLKILIRSSLLSALLLSTQAISAQEINAETCQTDFSVPIQTLCEQVELDQYETAMRAQYHQLIELLKQSSEYYEQKYRDAYYDNFEMPYDQVQETLIKSQILWQQYIDNECEVILKMSSRGTAKNILQLQCLQEQTQKREKVLSEYLKEVKLDATSLLEMPL</sequence>
<dbReference type="Gene3D" id="1.20.1270.180">
    <property type="match status" value="1"/>
</dbReference>
<organism evidence="3 4">
    <name type="scientific">Candidatus Ignatzschineria merdigallinarum</name>
    <dbReference type="NCBI Taxonomy" id="2838621"/>
    <lineage>
        <taxon>Bacteria</taxon>
        <taxon>Pseudomonadati</taxon>
        <taxon>Pseudomonadota</taxon>
        <taxon>Gammaproteobacteria</taxon>
        <taxon>Cardiobacteriales</taxon>
        <taxon>Ignatzschineriaceae</taxon>
        <taxon>Ignatzschineria</taxon>
    </lineage>
</organism>
<evidence type="ECO:0000313" key="3">
    <source>
        <dbReference type="EMBL" id="HIW06412.1"/>
    </source>
</evidence>